<evidence type="ECO:0000313" key="3">
    <source>
        <dbReference type="EMBL" id="VYU56729.1"/>
    </source>
</evidence>
<dbReference type="InterPro" id="IPR050124">
    <property type="entry name" value="tRNA_CCA-adding_enzyme"/>
</dbReference>
<dbReference type="InterPro" id="IPR003607">
    <property type="entry name" value="HD/PDEase_dom"/>
</dbReference>
<dbReference type="CDD" id="cd00077">
    <property type="entry name" value="HDc"/>
    <property type="match status" value="1"/>
</dbReference>
<dbReference type="Pfam" id="PF01966">
    <property type="entry name" value="HD"/>
    <property type="match status" value="1"/>
</dbReference>
<gene>
    <name evidence="3" type="ORF">CPLFYP93_02765</name>
</gene>
<dbReference type="PANTHER" id="PTHR47545:SF2">
    <property type="entry name" value="CC-ADDING TRNA NUCLEOTIDYLTRANSFERASE"/>
    <property type="match status" value="1"/>
</dbReference>
<dbReference type="GO" id="GO:0000166">
    <property type="term" value="F:nucleotide binding"/>
    <property type="evidence" value="ECO:0007669"/>
    <property type="project" value="UniProtKB-KW"/>
</dbReference>
<keyword evidence="3" id="KW-0808">Transferase</keyword>
<dbReference type="EMBL" id="CACRTV010000065">
    <property type="protein sequence ID" value="VYU56729.1"/>
    <property type="molecule type" value="Genomic_DNA"/>
</dbReference>
<feature type="domain" description="HD" evidence="2">
    <location>
        <begin position="60"/>
        <end position="178"/>
    </location>
</feature>
<dbReference type="RefSeq" id="WP_291682098.1">
    <property type="nucleotide sequence ID" value="NZ_CACRTV010000065.1"/>
</dbReference>
<proteinExistence type="predicted"/>
<dbReference type="SUPFAM" id="SSF109604">
    <property type="entry name" value="HD-domain/PDEase-like"/>
    <property type="match status" value="1"/>
</dbReference>
<protein>
    <submittedName>
        <fullName evidence="3">Multifunctional tRNA nucleotidyl transferase/2'3'-cyclic phosphodiesterase/2'nucleotidase/phosphatase</fullName>
    </submittedName>
</protein>
<sequence>MKLQDKFNEIEKHLLEDDKPSSYLNELKTSGELSVEPFNWLISLEKIEQSPKHHPEGDVWVHTMMVVDKGSSYRDYVEDKKVFMWALLLHDLGKRSTTKLRNGRWTSYDHDKVGRKDAYDFLSYFKLSEEFKGKVSILVRYHMHLLFIMNKLPYGDIKGMKTEANLHDLSYVFLSDRLGRGGMNKEEIEKVENEVDLFRKKFLK</sequence>
<dbReference type="AlphaFoldDB" id="A0A6N3FYX0"/>
<organism evidence="3">
    <name type="scientific">Clostridium paraputrificum</name>
    <dbReference type="NCBI Taxonomy" id="29363"/>
    <lineage>
        <taxon>Bacteria</taxon>
        <taxon>Bacillati</taxon>
        <taxon>Bacillota</taxon>
        <taxon>Clostridia</taxon>
        <taxon>Eubacteriales</taxon>
        <taxon>Clostridiaceae</taxon>
        <taxon>Clostridium</taxon>
    </lineage>
</organism>
<reference evidence="3" key="1">
    <citation type="submission" date="2019-11" db="EMBL/GenBank/DDBJ databases">
        <authorList>
            <person name="Feng L."/>
        </authorList>
    </citation>
    <scope>NUCLEOTIDE SEQUENCE</scope>
    <source>
        <strain evidence="3">CParaputrificumLFYP93</strain>
    </source>
</reference>
<dbReference type="Gene3D" id="1.10.3090.10">
    <property type="entry name" value="cca-adding enzyme, domain 2"/>
    <property type="match status" value="1"/>
</dbReference>
<dbReference type="PANTHER" id="PTHR47545">
    <property type="entry name" value="MULTIFUNCTIONAL CCA PROTEIN"/>
    <property type="match status" value="1"/>
</dbReference>
<name>A0A6N3FYX0_9CLOT</name>
<accession>A0A6N3FYX0</accession>
<evidence type="ECO:0000259" key="2">
    <source>
        <dbReference type="Pfam" id="PF01966"/>
    </source>
</evidence>
<dbReference type="InterPro" id="IPR006674">
    <property type="entry name" value="HD_domain"/>
</dbReference>
<evidence type="ECO:0000256" key="1">
    <source>
        <dbReference type="ARBA" id="ARBA00022741"/>
    </source>
</evidence>
<keyword evidence="1" id="KW-0547">Nucleotide-binding</keyword>
<dbReference type="GO" id="GO:0016740">
    <property type="term" value="F:transferase activity"/>
    <property type="evidence" value="ECO:0007669"/>
    <property type="project" value="UniProtKB-KW"/>
</dbReference>